<dbReference type="Proteomes" id="UP000291084">
    <property type="component" value="Chromosome 5"/>
</dbReference>
<keyword evidence="1" id="KW-0488">Methylation</keyword>
<evidence type="ECO:0000313" key="6">
    <source>
        <dbReference type="EMBL" id="BAT87213.1"/>
    </source>
</evidence>
<evidence type="ECO:0000256" key="2">
    <source>
        <dbReference type="ARBA" id="ARBA00022723"/>
    </source>
</evidence>
<dbReference type="InterPro" id="IPR044577">
    <property type="entry name" value="HIPP4/7/8/17/18/19"/>
</dbReference>
<keyword evidence="7" id="KW-1185">Reference proteome</keyword>
<sequence>MFIPCLGVKQVQIDKEQQRVIVKGEAVNNPSLVLERLQKKYSKNVELISPKPKPDKQKNIQEKKEQVKIKTVVLKIYIHCEGCVRDVKNKIEKMEGVDSVE</sequence>
<reference evidence="6 7" key="1">
    <citation type="journal article" date="2015" name="Sci. Rep.">
        <title>The power of single molecule real-time sequencing technology in the de novo assembly of a eukaryotic genome.</title>
        <authorList>
            <person name="Sakai H."/>
            <person name="Naito K."/>
            <person name="Ogiso-Tanaka E."/>
            <person name="Takahashi Y."/>
            <person name="Iseki K."/>
            <person name="Muto C."/>
            <person name="Satou K."/>
            <person name="Teruya K."/>
            <person name="Shiroma A."/>
            <person name="Shimoji M."/>
            <person name="Hirano T."/>
            <person name="Itoh T."/>
            <person name="Kaga A."/>
            <person name="Tomooka N."/>
        </authorList>
    </citation>
    <scope>NUCLEOTIDE SEQUENCE [LARGE SCALE GENOMIC DNA]</scope>
    <source>
        <strain evidence="7">cv. Shumari</strain>
    </source>
</reference>
<dbReference type="PROSITE" id="PS50846">
    <property type="entry name" value="HMA_2"/>
    <property type="match status" value="1"/>
</dbReference>
<dbReference type="GO" id="GO:0046872">
    <property type="term" value="F:metal ion binding"/>
    <property type="evidence" value="ECO:0007669"/>
    <property type="project" value="UniProtKB-KW"/>
</dbReference>
<evidence type="ECO:0000256" key="1">
    <source>
        <dbReference type="ARBA" id="ARBA00022481"/>
    </source>
</evidence>
<gene>
    <name evidence="6" type="primary">Vigan.05G055800</name>
    <name evidence="6" type="ORF">VIGAN_05055800</name>
</gene>
<dbReference type="PANTHER" id="PTHR46195:SF17">
    <property type="entry name" value="HEAVY METAL-ASSOCIATED ISOPRENYLATED PLANT PROTEIN 8"/>
    <property type="match status" value="1"/>
</dbReference>
<dbReference type="EMBL" id="AP015038">
    <property type="protein sequence ID" value="BAT87213.1"/>
    <property type="molecule type" value="Genomic_DNA"/>
</dbReference>
<feature type="domain" description="HMA" evidence="5">
    <location>
        <begin position="69"/>
        <end position="101"/>
    </location>
</feature>
<evidence type="ECO:0000256" key="3">
    <source>
        <dbReference type="ARBA" id="ARBA00023289"/>
    </source>
</evidence>
<dbReference type="CDD" id="cd00371">
    <property type="entry name" value="HMA"/>
    <property type="match status" value="1"/>
</dbReference>
<accession>A0A0S3S332</accession>
<name>A0A0S3S332_PHAAN</name>
<keyword evidence="3" id="KW-0449">Lipoprotein</keyword>
<feature type="non-terminal residue" evidence="6">
    <location>
        <position position="101"/>
    </location>
</feature>
<evidence type="ECO:0000313" key="7">
    <source>
        <dbReference type="Proteomes" id="UP000291084"/>
    </source>
</evidence>
<evidence type="ECO:0000259" key="5">
    <source>
        <dbReference type="PROSITE" id="PS50846"/>
    </source>
</evidence>
<dbReference type="InterPro" id="IPR006121">
    <property type="entry name" value="HMA_dom"/>
</dbReference>
<evidence type="ECO:0000256" key="4">
    <source>
        <dbReference type="ARBA" id="ARBA00024045"/>
    </source>
</evidence>
<keyword evidence="3" id="KW-0636">Prenylation</keyword>
<dbReference type="Pfam" id="PF00403">
    <property type="entry name" value="HMA"/>
    <property type="match status" value="1"/>
</dbReference>
<proteinExistence type="inferred from homology"/>
<dbReference type="AlphaFoldDB" id="A0A0S3S332"/>
<dbReference type="Gene3D" id="3.30.70.100">
    <property type="match status" value="2"/>
</dbReference>
<dbReference type="SUPFAM" id="SSF55008">
    <property type="entry name" value="HMA, heavy metal-associated domain"/>
    <property type="match status" value="1"/>
</dbReference>
<dbReference type="PANTHER" id="PTHR46195">
    <property type="entry name" value="HEAVY METAL-ASSOCIATED ISOPRENYLATED PLANT PROTEIN 7"/>
    <property type="match status" value="1"/>
</dbReference>
<organism evidence="6 7">
    <name type="scientific">Vigna angularis var. angularis</name>
    <dbReference type="NCBI Taxonomy" id="157739"/>
    <lineage>
        <taxon>Eukaryota</taxon>
        <taxon>Viridiplantae</taxon>
        <taxon>Streptophyta</taxon>
        <taxon>Embryophyta</taxon>
        <taxon>Tracheophyta</taxon>
        <taxon>Spermatophyta</taxon>
        <taxon>Magnoliopsida</taxon>
        <taxon>eudicotyledons</taxon>
        <taxon>Gunneridae</taxon>
        <taxon>Pentapetalae</taxon>
        <taxon>rosids</taxon>
        <taxon>fabids</taxon>
        <taxon>Fabales</taxon>
        <taxon>Fabaceae</taxon>
        <taxon>Papilionoideae</taxon>
        <taxon>50 kb inversion clade</taxon>
        <taxon>NPAAA clade</taxon>
        <taxon>indigoferoid/millettioid clade</taxon>
        <taxon>Phaseoleae</taxon>
        <taxon>Vigna</taxon>
    </lineage>
</organism>
<dbReference type="OrthoDB" id="689350at2759"/>
<dbReference type="InterPro" id="IPR036163">
    <property type="entry name" value="HMA_dom_sf"/>
</dbReference>
<keyword evidence="2" id="KW-0479">Metal-binding</keyword>
<comment type="similarity">
    <text evidence="4">Belongs to the HIPP family.</text>
</comment>
<protein>
    <recommendedName>
        <fullName evidence="5">HMA domain-containing protein</fullName>
    </recommendedName>
</protein>